<dbReference type="FunFam" id="1.10.12.10:FF:000001">
    <property type="entry name" value="Probable enoyl-CoA hydratase, mitochondrial"/>
    <property type="match status" value="1"/>
</dbReference>
<dbReference type="InParanoid" id="Q0UWB3"/>
<dbReference type="GeneID" id="5971357"/>
<proteinExistence type="inferred from homology"/>
<dbReference type="Gene3D" id="3.90.226.10">
    <property type="entry name" value="2-enoyl-CoA Hydratase, Chain A, domain 1"/>
    <property type="match status" value="1"/>
</dbReference>
<dbReference type="PANTHER" id="PTHR11941">
    <property type="entry name" value="ENOYL-COA HYDRATASE-RELATED"/>
    <property type="match status" value="1"/>
</dbReference>
<evidence type="ECO:0000256" key="4">
    <source>
        <dbReference type="ARBA" id="ARBA00023239"/>
    </source>
</evidence>
<dbReference type="InterPro" id="IPR001753">
    <property type="entry name" value="Enoyl-CoA_hydra/iso"/>
</dbReference>
<dbReference type="EMBL" id="CH445329">
    <property type="protein sequence ID" value="EAT89156.2"/>
    <property type="molecule type" value="Genomic_DNA"/>
</dbReference>
<dbReference type="AlphaFoldDB" id="Q0UWB3"/>
<keyword evidence="3" id="KW-0843">Virulence</keyword>
<dbReference type="PROSITE" id="PS00166">
    <property type="entry name" value="ENOYL_COA_HYDRATASE"/>
    <property type="match status" value="1"/>
</dbReference>
<evidence type="ECO:0000256" key="5">
    <source>
        <dbReference type="RuleBase" id="RU003707"/>
    </source>
</evidence>
<dbReference type="PANTHER" id="PTHR11941:SF54">
    <property type="entry name" value="ENOYL-COA HYDRATASE, MITOCHONDRIAL"/>
    <property type="match status" value="1"/>
</dbReference>
<sequence length="265" mass="28120">MDQEMPESPSLIVSIKPNGVAILELNRPSKRNALSQALIDELTGALGQLDRSPTTFVVILTSSGPFSAGADLSEMATLTTAEATRIGWLKDLDEAMSSFRKPVLAAVRGFAYGGGFELALMCDMIFASADARFGFPEVTLGTIPGAGGTQRLTKTVGKQKAMELILTGVPATAAEMERLGVVNRVVQGDGDILMDVTMKTAQTIASFSAPAIGLAKQAVLAAETTTLRAGLEIERALYYSSFSLADCRDGILAFKDKRKACVQHR</sequence>
<dbReference type="VEuPathDB" id="FungiDB:JI435_039510"/>
<accession>Q0UWB3</accession>
<evidence type="ECO:0000256" key="1">
    <source>
        <dbReference type="ARBA" id="ARBA00004685"/>
    </source>
</evidence>
<name>Q0UWB3_PHANO</name>
<dbReference type="FunFam" id="3.90.226.10:FF:000009">
    <property type="entry name" value="Carnitinyl-CoA dehydratase"/>
    <property type="match status" value="1"/>
</dbReference>
<evidence type="ECO:0000313" key="7">
    <source>
        <dbReference type="Proteomes" id="UP000001055"/>
    </source>
</evidence>
<gene>
    <name evidence="6" type="ORF">SNOG_03951</name>
</gene>
<dbReference type="Pfam" id="PF00378">
    <property type="entry name" value="ECH_1"/>
    <property type="match status" value="1"/>
</dbReference>
<dbReference type="HOGENOM" id="CLU_009834_7_6_1"/>
<dbReference type="Proteomes" id="UP000001055">
    <property type="component" value="Unassembled WGS sequence"/>
</dbReference>
<dbReference type="CDD" id="cd06558">
    <property type="entry name" value="crotonase-like"/>
    <property type="match status" value="1"/>
</dbReference>
<dbReference type="SUPFAM" id="SSF52096">
    <property type="entry name" value="ClpP/crotonase"/>
    <property type="match status" value="1"/>
</dbReference>
<dbReference type="InterPro" id="IPR029045">
    <property type="entry name" value="ClpP/crotonase-like_dom_sf"/>
</dbReference>
<dbReference type="GO" id="GO:0005739">
    <property type="term" value="C:mitochondrion"/>
    <property type="evidence" value="ECO:0000318"/>
    <property type="project" value="GO_Central"/>
</dbReference>
<dbReference type="Gene3D" id="1.10.12.10">
    <property type="entry name" value="Lyase 2-enoyl-coa Hydratase, Chain A, domain 2"/>
    <property type="match status" value="1"/>
</dbReference>
<reference evidence="7" key="1">
    <citation type="journal article" date="2007" name="Plant Cell">
        <title>Dothideomycete-plant interactions illuminated by genome sequencing and EST analysis of the wheat pathogen Stagonospora nodorum.</title>
        <authorList>
            <person name="Hane J.K."/>
            <person name="Lowe R.G."/>
            <person name="Solomon P.S."/>
            <person name="Tan K.C."/>
            <person name="Schoch C.L."/>
            <person name="Spatafora J.W."/>
            <person name="Crous P.W."/>
            <person name="Kodira C."/>
            <person name="Birren B.W."/>
            <person name="Galagan J.E."/>
            <person name="Torriani S.F."/>
            <person name="McDonald B.A."/>
            <person name="Oliver R.P."/>
        </authorList>
    </citation>
    <scope>NUCLEOTIDE SEQUENCE [LARGE SCALE GENOMIC DNA]</scope>
    <source>
        <strain evidence="7">SN15 / ATCC MYA-4574 / FGSC 10173</strain>
    </source>
</reference>
<dbReference type="eggNOG" id="KOG1680">
    <property type="taxonomic scope" value="Eukaryota"/>
</dbReference>
<protein>
    <submittedName>
        <fullName evidence="6">Uncharacterized protein</fullName>
    </submittedName>
</protein>
<evidence type="ECO:0000313" key="6">
    <source>
        <dbReference type="EMBL" id="EAT89156.2"/>
    </source>
</evidence>
<keyword evidence="4" id="KW-0456">Lyase</keyword>
<dbReference type="GO" id="GO:0016836">
    <property type="term" value="F:hydro-lyase activity"/>
    <property type="evidence" value="ECO:0007669"/>
    <property type="project" value="UniProtKB-ARBA"/>
</dbReference>
<dbReference type="GO" id="GO:0006635">
    <property type="term" value="P:fatty acid beta-oxidation"/>
    <property type="evidence" value="ECO:0000318"/>
    <property type="project" value="GO_Central"/>
</dbReference>
<comment type="pathway">
    <text evidence="1">Mycotoxin biosynthesis.</text>
</comment>
<dbReference type="KEGG" id="pno:SNOG_03951"/>
<dbReference type="InterPro" id="IPR014748">
    <property type="entry name" value="Enoyl-CoA_hydra_C"/>
</dbReference>
<dbReference type="InterPro" id="IPR018376">
    <property type="entry name" value="Enoyl-CoA_hyd/isom_CS"/>
</dbReference>
<evidence type="ECO:0000256" key="2">
    <source>
        <dbReference type="ARBA" id="ARBA00005254"/>
    </source>
</evidence>
<dbReference type="RefSeq" id="XP_001794494.1">
    <property type="nucleotide sequence ID" value="XM_001794442.1"/>
</dbReference>
<dbReference type="STRING" id="321614.Q0UWB3"/>
<organism evidence="6 7">
    <name type="scientific">Phaeosphaeria nodorum (strain SN15 / ATCC MYA-4574 / FGSC 10173)</name>
    <name type="common">Glume blotch fungus</name>
    <name type="synonym">Parastagonospora nodorum</name>
    <dbReference type="NCBI Taxonomy" id="321614"/>
    <lineage>
        <taxon>Eukaryota</taxon>
        <taxon>Fungi</taxon>
        <taxon>Dikarya</taxon>
        <taxon>Ascomycota</taxon>
        <taxon>Pezizomycotina</taxon>
        <taxon>Dothideomycetes</taxon>
        <taxon>Pleosporomycetidae</taxon>
        <taxon>Pleosporales</taxon>
        <taxon>Pleosporineae</taxon>
        <taxon>Phaeosphaeriaceae</taxon>
        <taxon>Parastagonospora</taxon>
    </lineage>
</organism>
<comment type="similarity">
    <text evidence="2 5">Belongs to the enoyl-CoA hydratase/isomerase family.</text>
</comment>
<evidence type="ECO:0000256" key="3">
    <source>
        <dbReference type="ARBA" id="ARBA00023026"/>
    </source>
</evidence>